<dbReference type="GO" id="GO:0009236">
    <property type="term" value="P:cobalamin biosynthetic process"/>
    <property type="evidence" value="ECO:0007669"/>
    <property type="project" value="UniProtKB-UniRule"/>
</dbReference>
<dbReference type="GO" id="GO:0005886">
    <property type="term" value="C:plasma membrane"/>
    <property type="evidence" value="ECO:0007669"/>
    <property type="project" value="UniProtKB-SubCell"/>
</dbReference>
<dbReference type="Proteomes" id="UP000295696">
    <property type="component" value="Unassembled WGS sequence"/>
</dbReference>
<dbReference type="InterPro" id="IPR003805">
    <property type="entry name" value="CobS"/>
</dbReference>
<evidence type="ECO:0000256" key="5">
    <source>
        <dbReference type="ARBA" id="ARBA00013200"/>
    </source>
</evidence>
<feature type="transmembrane region" description="Helical" evidence="19">
    <location>
        <begin position="173"/>
        <end position="194"/>
    </location>
</feature>
<keyword evidence="8 19" id="KW-0169">Cobalamin biosynthesis</keyword>
<comment type="similarity">
    <text evidence="4 19">Belongs to the CobS family.</text>
</comment>
<dbReference type="EMBL" id="SLZU01000001">
    <property type="protein sequence ID" value="TCS67096.1"/>
    <property type="molecule type" value="Genomic_DNA"/>
</dbReference>
<comment type="pathway">
    <text evidence="3 19">Cofactor biosynthesis; adenosylcobalamin biosynthesis; adenosylcobalamin from cob(II)yrinate a,c-diamide: step 7/7.</text>
</comment>
<feature type="transmembrane region" description="Helical" evidence="19">
    <location>
        <begin position="36"/>
        <end position="58"/>
    </location>
</feature>
<dbReference type="PANTHER" id="PTHR34148">
    <property type="entry name" value="ADENOSYLCOBINAMIDE-GDP RIBAZOLETRANSFERASE"/>
    <property type="match status" value="1"/>
</dbReference>
<evidence type="ECO:0000256" key="10">
    <source>
        <dbReference type="ARBA" id="ARBA00022692"/>
    </source>
</evidence>
<keyword evidence="10 19" id="KW-0812">Transmembrane</keyword>
<evidence type="ECO:0000256" key="18">
    <source>
        <dbReference type="ARBA" id="ARBA00049504"/>
    </source>
</evidence>
<evidence type="ECO:0000256" key="12">
    <source>
        <dbReference type="ARBA" id="ARBA00022989"/>
    </source>
</evidence>
<keyword evidence="7 19" id="KW-1003">Cell membrane</keyword>
<evidence type="ECO:0000256" key="16">
    <source>
        <dbReference type="ARBA" id="ARBA00032853"/>
    </source>
</evidence>
<evidence type="ECO:0000256" key="1">
    <source>
        <dbReference type="ARBA" id="ARBA00001946"/>
    </source>
</evidence>
<evidence type="ECO:0000256" key="7">
    <source>
        <dbReference type="ARBA" id="ARBA00022475"/>
    </source>
</evidence>
<name>A0A4R3JLB2_9RHOB</name>
<evidence type="ECO:0000256" key="14">
    <source>
        <dbReference type="ARBA" id="ARBA00025228"/>
    </source>
</evidence>
<evidence type="ECO:0000256" key="4">
    <source>
        <dbReference type="ARBA" id="ARBA00010561"/>
    </source>
</evidence>
<dbReference type="Pfam" id="PF02654">
    <property type="entry name" value="CobS"/>
    <property type="match status" value="1"/>
</dbReference>
<reference evidence="20 21" key="1">
    <citation type="submission" date="2019-03" db="EMBL/GenBank/DDBJ databases">
        <title>Genomic Encyclopedia of Type Strains, Phase IV (KMG-IV): sequencing the most valuable type-strain genomes for metagenomic binning, comparative biology and taxonomic classification.</title>
        <authorList>
            <person name="Goeker M."/>
        </authorList>
    </citation>
    <scope>NUCLEOTIDE SEQUENCE [LARGE SCALE GENOMIC DNA]</scope>
    <source>
        <strain evidence="20 21">DSM 104836</strain>
    </source>
</reference>
<evidence type="ECO:0000256" key="3">
    <source>
        <dbReference type="ARBA" id="ARBA00004663"/>
    </source>
</evidence>
<dbReference type="AlphaFoldDB" id="A0A4R3JLB2"/>
<keyword evidence="12 19" id="KW-1133">Transmembrane helix</keyword>
<dbReference type="RefSeq" id="WP_243651801.1">
    <property type="nucleotide sequence ID" value="NZ_SLZU01000001.1"/>
</dbReference>
<evidence type="ECO:0000256" key="15">
    <source>
        <dbReference type="ARBA" id="ARBA00032605"/>
    </source>
</evidence>
<keyword evidence="13 19" id="KW-0472">Membrane</keyword>
<evidence type="ECO:0000256" key="8">
    <source>
        <dbReference type="ARBA" id="ARBA00022573"/>
    </source>
</evidence>
<dbReference type="GO" id="GO:0008818">
    <property type="term" value="F:cobalamin 5'-phosphate synthase activity"/>
    <property type="evidence" value="ECO:0007669"/>
    <property type="project" value="UniProtKB-UniRule"/>
</dbReference>
<accession>A0A4R3JLB2</accession>
<gene>
    <name evidence="19" type="primary">cobS</name>
    <name evidence="20" type="ORF">EDD52_101187</name>
</gene>
<dbReference type="NCBIfam" id="TIGR00317">
    <property type="entry name" value="cobS"/>
    <property type="match status" value="1"/>
</dbReference>
<comment type="catalytic activity">
    <reaction evidence="18 19">
        <text>alpha-ribazole 5'-phosphate + adenosylcob(III)inamide-GDP = adenosylcob(III)alamin 5'-phosphate + GMP + H(+)</text>
        <dbReference type="Rhea" id="RHEA:23560"/>
        <dbReference type="ChEBI" id="CHEBI:15378"/>
        <dbReference type="ChEBI" id="CHEBI:57918"/>
        <dbReference type="ChEBI" id="CHEBI:58115"/>
        <dbReference type="ChEBI" id="CHEBI:60487"/>
        <dbReference type="ChEBI" id="CHEBI:60493"/>
        <dbReference type="EC" id="2.7.8.26"/>
    </reaction>
</comment>
<evidence type="ECO:0000256" key="17">
    <source>
        <dbReference type="ARBA" id="ARBA00048623"/>
    </source>
</evidence>
<evidence type="ECO:0000256" key="13">
    <source>
        <dbReference type="ARBA" id="ARBA00023136"/>
    </source>
</evidence>
<keyword evidence="11 19" id="KW-0460">Magnesium</keyword>
<dbReference type="EC" id="2.7.8.26" evidence="5 19"/>
<dbReference type="UniPathway" id="UPA00148">
    <property type="reaction ID" value="UER00238"/>
</dbReference>
<evidence type="ECO:0000256" key="2">
    <source>
        <dbReference type="ARBA" id="ARBA00004651"/>
    </source>
</evidence>
<evidence type="ECO:0000256" key="11">
    <source>
        <dbReference type="ARBA" id="ARBA00022842"/>
    </source>
</evidence>
<comment type="function">
    <text evidence="14 19">Joins adenosylcobinamide-GDP and alpha-ribazole to generate adenosylcobalamin (Ado-cobalamin). Also synthesizes adenosylcobalamin 5'-phosphate from adenosylcobinamide-GDP and alpha-ribazole 5'-phosphate.</text>
</comment>
<keyword evidence="21" id="KW-1185">Reference proteome</keyword>
<evidence type="ECO:0000256" key="9">
    <source>
        <dbReference type="ARBA" id="ARBA00022679"/>
    </source>
</evidence>
<comment type="cofactor">
    <cofactor evidence="1 19">
        <name>Mg(2+)</name>
        <dbReference type="ChEBI" id="CHEBI:18420"/>
    </cofactor>
</comment>
<evidence type="ECO:0000313" key="21">
    <source>
        <dbReference type="Proteomes" id="UP000295696"/>
    </source>
</evidence>
<dbReference type="GO" id="GO:0051073">
    <property type="term" value="F:adenosylcobinamide-GDP ribazoletransferase activity"/>
    <property type="evidence" value="ECO:0007669"/>
    <property type="project" value="UniProtKB-UniRule"/>
</dbReference>
<comment type="catalytic activity">
    <reaction evidence="17 19">
        <text>alpha-ribazole + adenosylcob(III)inamide-GDP = adenosylcob(III)alamin + GMP + H(+)</text>
        <dbReference type="Rhea" id="RHEA:16049"/>
        <dbReference type="ChEBI" id="CHEBI:10329"/>
        <dbReference type="ChEBI" id="CHEBI:15378"/>
        <dbReference type="ChEBI" id="CHEBI:18408"/>
        <dbReference type="ChEBI" id="CHEBI:58115"/>
        <dbReference type="ChEBI" id="CHEBI:60487"/>
        <dbReference type="EC" id="2.7.8.26"/>
    </reaction>
</comment>
<feature type="transmembrane region" description="Helical" evidence="19">
    <location>
        <begin position="140"/>
        <end position="161"/>
    </location>
</feature>
<evidence type="ECO:0000256" key="6">
    <source>
        <dbReference type="ARBA" id="ARBA00015850"/>
    </source>
</evidence>
<evidence type="ECO:0000256" key="19">
    <source>
        <dbReference type="HAMAP-Rule" id="MF_00719"/>
    </source>
</evidence>
<feature type="transmembrane region" description="Helical" evidence="19">
    <location>
        <begin position="200"/>
        <end position="217"/>
    </location>
</feature>
<feature type="transmembrane region" description="Helical" evidence="19">
    <location>
        <begin position="115"/>
        <end position="134"/>
    </location>
</feature>
<dbReference type="HAMAP" id="MF_00719">
    <property type="entry name" value="CobS"/>
    <property type="match status" value="1"/>
</dbReference>
<keyword evidence="9 19" id="KW-0808">Transferase</keyword>
<sequence>MSARRRIEEARLALMMLTRLPVGRLAEPAPSLGQASWAFPLVGLVIGLVGWAGFAAALSCGLPATLAGFLAVATTAWATGALHHDGLADFADGIGGGRDRAHCLEIMRDSRIGSYGAVALILAIGIHVTALSAGTAGIPLLAFLLLGVASRLVMLALLIWLPPARTDGLGRGATSQSAGAMVPGGVLVLLLAVLTGTDGMAALVAICVAAFVVAALARRRIGGQTGDVLGAAQMICEISGWIVWAAVAT</sequence>
<dbReference type="PANTHER" id="PTHR34148:SF1">
    <property type="entry name" value="ADENOSYLCOBINAMIDE-GDP RIBAZOLETRANSFERASE"/>
    <property type="match status" value="1"/>
</dbReference>
<comment type="caution">
    <text evidence="20">The sequence shown here is derived from an EMBL/GenBank/DDBJ whole genome shotgun (WGS) entry which is preliminary data.</text>
</comment>
<protein>
    <recommendedName>
        <fullName evidence="6 19">Adenosylcobinamide-GDP ribazoletransferase</fullName>
        <ecNumber evidence="5 19">2.7.8.26</ecNumber>
    </recommendedName>
    <alternativeName>
        <fullName evidence="16 19">Cobalamin synthase</fullName>
    </alternativeName>
    <alternativeName>
        <fullName evidence="15 19">Cobalamin-5'-phosphate synthase</fullName>
    </alternativeName>
</protein>
<organism evidence="20 21">
    <name type="scientific">Primorskyibacter sedentarius</name>
    <dbReference type="NCBI Taxonomy" id="745311"/>
    <lineage>
        <taxon>Bacteria</taxon>
        <taxon>Pseudomonadati</taxon>
        <taxon>Pseudomonadota</taxon>
        <taxon>Alphaproteobacteria</taxon>
        <taxon>Rhodobacterales</taxon>
        <taxon>Roseobacteraceae</taxon>
        <taxon>Primorskyibacter</taxon>
    </lineage>
</organism>
<comment type="subcellular location">
    <subcellularLocation>
        <location evidence="2 19">Cell membrane</location>
        <topology evidence="2 19">Multi-pass membrane protein</topology>
    </subcellularLocation>
</comment>
<evidence type="ECO:0000313" key="20">
    <source>
        <dbReference type="EMBL" id="TCS67096.1"/>
    </source>
</evidence>
<proteinExistence type="inferred from homology"/>